<accession>A0AAJ5ZDF0</accession>
<dbReference type="SUPFAM" id="SSF55874">
    <property type="entry name" value="ATPase domain of HSP90 chaperone/DNA topoisomerase II/histidine kinase"/>
    <property type="match status" value="1"/>
</dbReference>
<dbReference type="GO" id="GO:0005524">
    <property type="term" value="F:ATP binding"/>
    <property type="evidence" value="ECO:0007669"/>
    <property type="project" value="UniProtKB-KW"/>
</dbReference>
<keyword evidence="1" id="KW-0067">ATP-binding</keyword>
<dbReference type="Gene3D" id="3.30.565.10">
    <property type="entry name" value="Histidine kinase-like ATPase, C-terminal domain"/>
    <property type="match status" value="1"/>
</dbReference>
<evidence type="ECO:0000313" key="1">
    <source>
        <dbReference type="EMBL" id="WFG00377.1"/>
    </source>
</evidence>
<keyword evidence="1" id="KW-0614">Plasmid</keyword>
<dbReference type="InterPro" id="IPR036890">
    <property type="entry name" value="HATPase_C_sf"/>
</dbReference>
<dbReference type="EMBL" id="CP120943">
    <property type="protein sequence ID" value="WFG00377.1"/>
    <property type="molecule type" value="Genomic_DNA"/>
</dbReference>
<dbReference type="Pfam" id="PF13589">
    <property type="entry name" value="HATPase_c_3"/>
    <property type="match status" value="1"/>
</dbReference>
<sequence>MQIDTPSNTERRTFSIHPSIIKTLINEQAGTLAKAVAELIMNGIDAGASTLEMEISDSGDFVLRDDGKGFTSRDEIEQFFETFGHPHSEGDAYYGRFRIGRGQIMSFAKTVWRSGKFEMRVDLEGDGQFFGYELIEHVQEAPGCTIRGTIYNNESWETKRSLIGSNEVDWDSESELAALVRYVPIPVLVNGAQISLPPEQQKWDAEDEHAWYQFDRKGAVLKVFNRGVHVCDLPARNHGVGGVITTKQPLQLNMARNSVLRHRCETWWAIEQAITNRFTLQLGRLTRLNDAEASKLLHDLLFAEVDVPWGIRGKIAKARFIPDVFGELRSPNDIIAQERFTLYDGEHMGIAERVQREALAVVIMPEFMKRAQAINSEENAFKVIQQLRNRLGIAKDLPCAFIPFGQFATELSDTAAFVPDEELTQEETLVMKLLRDLNRHIAIITNGNSCTTRKLLVGVSDQMDGWTNGSTFIAVNRQALKWVRGQNHRGSPARLIALLVHEYAHPDTSQGEHHHDHEFYLRYHNATMHPEFGLVIDKLFRKYITGLAKLQVVPSGEHRAHLAALSRDAAKLRAKGRN</sequence>
<dbReference type="AlphaFoldDB" id="A0AAJ5ZDF0"/>
<dbReference type="Proteomes" id="UP001218423">
    <property type="component" value="Plasmid pAC1520"/>
</dbReference>
<dbReference type="RefSeq" id="WP_128341480.1">
    <property type="nucleotide sequence ID" value="NZ_CAWOMG010000111.1"/>
</dbReference>
<organism evidence="1 2">
    <name type="scientific">Aeromonas caviae</name>
    <name type="common">Aeromonas punctata</name>
    <dbReference type="NCBI Taxonomy" id="648"/>
    <lineage>
        <taxon>Bacteria</taxon>
        <taxon>Pseudomonadati</taxon>
        <taxon>Pseudomonadota</taxon>
        <taxon>Gammaproteobacteria</taxon>
        <taxon>Aeromonadales</taxon>
        <taxon>Aeromonadaceae</taxon>
        <taxon>Aeromonas</taxon>
    </lineage>
</organism>
<reference evidence="1" key="1">
    <citation type="submission" date="2023-03" db="EMBL/GenBank/DDBJ databases">
        <title>Aeromonas caviae strain AC1520.</title>
        <authorList>
            <person name="Xie T."/>
            <person name="Zhang Q."/>
            <person name="Deng J."/>
            <person name="Li X."/>
        </authorList>
    </citation>
    <scope>NUCLEOTIDE SEQUENCE</scope>
    <source>
        <strain evidence="1">AC1520</strain>
        <plasmid evidence="1">pAC1520</plasmid>
    </source>
</reference>
<gene>
    <name evidence="1" type="ORF">P5S46_21680</name>
</gene>
<proteinExistence type="predicted"/>
<keyword evidence="1" id="KW-0547">Nucleotide-binding</keyword>
<protein>
    <submittedName>
        <fullName evidence="1">ATP-binding protein</fullName>
    </submittedName>
</protein>
<name>A0AAJ5ZDF0_AERCA</name>
<evidence type="ECO:0000313" key="2">
    <source>
        <dbReference type="Proteomes" id="UP001218423"/>
    </source>
</evidence>
<geneLocation type="plasmid" evidence="1 2">
    <name>pAC1520</name>
</geneLocation>